<feature type="chain" id="PRO_5012079866" evidence="1">
    <location>
        <begin position="25"/>
        <end position="116"/>
    </location>
</feature>
<dbReference type="Proteomes" id="UP000215453">
    <property type="component" value="Chromosome 1"/>
</dbReference>
<feature type="signal peptide" evidence="1">
    <location>
        <begin position="1"/>
        <end position="24"/>
    </location>
</feature>
<organism evidence="2 3">
    <name type="scientific">Zymoseptoria tritici ST99CH_1A5</name>
    <dbReference type="NCBI Taxonomy" id="1276529"/>
    <lineage>
        <taxon>Eukaryota</taxon>
        <taxon>Fungi</taxon>
        <taxon>Dikarya</taxon>
        <taxon>Ascomycota</taxon>
        <taxon>Pezizomycotina</taxon>
        <taxon>Dothideomycetes</taxon>
        <taxon>Dothideomycetidae</taxon>
        <taxon>Mycosphaerellales</taxon>
        <taxon>Mycosphaerellaceae</taxon>
        <taxon>Zymoseptoria</taxon>
    </lineage>
</organism>
<evidence type="ECO:0000313" key="2">
    <source>
        <dbReference type="EMBL" id="SMY20607.1"/>
    </source>
</evidence>
<dbReference type="EMBL" id="LT882676">
    <property type="protein sequence ID" value="SMY20607.1"/>
    <property type="molecule type" value="Genomic_DNA"/>
</dbReference>
<reference evidence="2 3" key="1">
    <citation type="submission" date="2016-10" db="EMBL/GenBank/DDBJ databases">
        <authorList>
            <person name="Varghese N."/>
        </authorList>
    </citation>
    <scope>NUCLEOTIDE SEQUENCE [LARGE SCALE GENOMIC DNA]</scope>
</reference>
<name>A0A1Y6L7X1_ZYMTR</name>
<sequence length="116" mass="12716">MHLSTTTPLMALVALFSFATMALGAAVPEAHANIGNKAPPPDCDYEGACDIDTSVFIPNFLPGLRAIIDLHARPADRAFIHFWLSTARRATRQSALIGRGNFGRVAIDRYFPPRFF</sequence>
<accession>A0A1Y6L7X1</accession>
<gene>
    <name evidence="2" type="ORF">ZT1A5_G2042</name>
</gene>
<proteinExistence type="predicted"/>
<evidence type="ECO:0000313" key="3">
    <source>
        <dbReference type="Proteomes" id="UP000215453"/>
    </source>
</evidence>
<keyword evidence="1" id="KW-0732">Signal</keyword>
<evidence type="ECO:0000256" key="1">
    <source>
        <dbReference type="SAM" id="SignalP"/>
    </source>
</evidence>
<dbReference type="AlphaFoldDB" id="A0A1Y6L7X1"/>
<protein>
    <submittedName>
        <fullName evidence="2">Uncharacterized protein</fullName>
    </submittedName>
</protein>